<evidence type="ECO:0000256" key="4">
    <source>
        <dbReference type="SAM" id="MobiDB-lite"/>
    </source>
</evidence>
<feature type="domain" description="Cyclic nucleotide-binding" evidence="5">
    <location>
        <begin position="21"/>
        <end position="82"/>
    </location>
</feature>
<accession>A0ABT5KF79</accession>
<dbReference type="Pfam" id="PF00027">
    <property type="entry name" value="cNMP_binding"/>
    <property type="match status" value="1"/>
</dbReference>
<evidence type="ECO:0000313" key="7">
    <source>
        <dbReference type="EMBL" id="MDC8772480.1"/>
    </source>
</evidence>
<organism evidence="7 8">
    <name type="scientific">Roseateles albus</name>
    <dbReference type="NCBI Taxonomy" id="2987525"/>
    <lineage>
        <taxon>Bacteria</taxon>
        <taxon>Pseudomonadati</taxon>
        <taxon>Pseudomonadota</taxon>
        <taxon>Betaproteobacteria</taxon>
        <taxon>Burkholderiales</taxon>
        <taxon>Sphaerotilaceae</taxon>
        <taxon>Roseateles</taxon>
    </lineage>
</organism>
<dbReference type="InterPro" id="IPR036390">
    <property type="entry name" value="WH_DNA-bd_sf"/>
</dbReference>
<sequence>MDPRAETSPASDRVPVASRAVKAGATLFRQSCVADAIYFVSMGSFKVFRTAEDGYEQVLCFVGAAELLGYDALCTHSHPTEALALEDSRVCVVPLHELFALGQATPAFDRMLHLAVSRQLTRHGEVTDVMAAVAAEVRLARFLLNLSARMQARGQSPRRLLLRMCRRDIASHLGVAHETVSRSFTALADLGYLQVRNREVEIHYLPALIEFARSTRGSSEDLMNQARCRASKADEVGTAGAMSRESEALVALKALSKEAGHGSFSGGKPAARMRASAGA</sequence>
<dbReference type="Proteomes" id="UP001221189">
    <property type="component" value="Unassembled WGS sequence"/>
</dbReference>
<dbReference type="InterPro" id="IPR012318">
    <property type="entry name" value="HTH_CRP"/>
</dbReference>
<feature type="domain" description="HTH crp-type" evidence="6">
    <location>
        <begin position="133"/>
        <end position="206"/>
    </location>
</feature>
<dbReference type="InterPro" id="IPR014710">
    <property type="entry name" value="RmlC-like_jellyroll"/>
</dbReference>
<feature type="region of interest" description="Disordered" evidence="4">
    <location>
        <begin position="259"/>
        <end position="279"/>
    </location>
</feature>
<dbReference type="Gene3D" id="1.10.10.10">
    <property type="entry name" value="Winged helix-like DNA-binding domain superfamily/Winged helix DNA-binding domain"/>
    <property type="match status" value="1"/>
</dbReference>
<keyword evidence="8" id="KW-1185">Reference proteome</keyword>
<dbReference type="PROSITE" id="PS50042">
    <property type="entry name" value="CNMP_BINDING_3"/>
    <property type="match status" value="1"/>
</dbReference>
<gene>
    <name evidence="7" type="ORF">PRZ03_12935</name>
</gene>
<dbReference type="SUPFAM" id="SSF51206">
    <property type="entry name" value="cAMP-binding domain-like"/>
    <property type="match status" value="1"/>
</dbReference>
<evidence type="ECO:0000259" key="5">
    <source>
        <dbReference type="PROSITE" id="PS50042"/>
    </source>
</evidence>
<keyword evidence="3" id="KW-0804">Transcription</keyword>
<dbReference type="EMBL" id="JAQQXT010000007">
    <property type="protein sequence ID" value="MDC8772480.1"/>
    <property type="molecule type" value="Genomic_DNA"/>
</dbReference>
<keyword evidence="2" id="KW-0238">DNA-binding</keyword>
<dbReference type="PROSITE" id="PS51063">
    <property type="entry name" value="HTH_CRP_2"/>
    <property type="match status" value="1"/>
</dbReference>
<dbReference type="PRINTS" id="PR00034">
    <property type="entry name" value="HTHCRP"/>
</dbReference>
<dbReference type="RefSeq" id="WP_273600670.1">
    <property type="nucleotide sequence ID" value="NZ_JAQQXT010000007.1"/>
</dbReference>
<dbReference type="InterPro" id="IPR050397">
    <property type="entry name" value="Env_Response_Regulators"/>
</dbReference>
<dbReference type="PANTHER" id="PTHR24567">
    <property type="entry name" value="CRP FAMILY TRANSCRIPTIONAL REGULATORY PROTEIN"/>
    <property type="match status" value="1"/>
</dbReference>
<dbReference type="Gene3D" id="2.60.120.10">
    <property type="entry name" value="Jelly Rolls"/>
    <property type="match status" value="1"/>
</dbReference>
<comment type="caution">
    <text evidence="7">The sequence shown here is derived from an EMBL/GenBank/DDBJ whole genome shotgun (WGS) entry which is preliminary data.</text>
</comment>
<dbReference type="InterPro" id="IPR018490">
    <property type="entry name" value="cNMP-bd_dom_sf"/>
</dbReference>
<dbReference type="CDD" id="cd00038">
    <property type="entry name" value="CAP_ED"/>
    <property type="match status" value="1"/>
</dbReference>
<evidence type="ECO:0000313" key="8">
    <source>
        <dbReference type="Proteomes" id="UP001221189"/>
    </source>
</evidence>
<proteinExistence type="predicted"/>
<dbReference type="Pfam" id="PF13545">
    <property type="entry name" value="HTH_Crp_2"/>
    <property type="match status" value="1"/>
</dbReference>
<dbReference type="InterPro" id="IPR000595">
    <property type="entry name" value="cNMP-bd_dom"/>
</dbReference>
<evidence type="ECO:0000259" key="6">
    <source>
        <dbReference type="PROSITE" id="PS51063"/>
    </source>
</evidence>
<evidence type="ECO:0000256" key="2">
    <source>
        <dbReference type="ARBA" id="ARBA00023125"/>
    </source>
</evidence>
<evidence type="ECO:0000256" key="3">
    <source>
        <dbReference type="ARBA" id="ARBA00023163"/>
    </source>
</evidence>
<reference evidence="7 8" key="1">
    <citation type="submission" date="2022-10" db="EMBL/GenBank/DDBJ databases">
        <title>Paucibacter sp. hw1 Genome sequencing.</title>
        <authorList>
            <person name="Park S."/>
        </authorList>
    </citation>
    <scope>NUCLEOTIDE SEQUENCE [LARGE SCALE GENOMIC DNA]</scope>
    <source>
        <strain evidence="8">hw1</strain>
    </source>
</reference>
<dbReference type="PANTHER" id="PTHR24567:SF75">
    <property type="entry name" value="FUMARATE AND NITRATE REDUCTION REGULATORY PROTEIN"/>
    <property type="match status" value="1"/>
</dbReference>
<dbReference type="InterPro" id="IPR036388">
    <property type="entry name" value="WH-like_DNA-bd_sf"/>
</dbReference>
<dbReference type="SUPFAM" id="SSF46785">
    <property type="entry name" value="Winged helix' DNA-binding domain"/>
    <property type="match status" value="1"/>
</dbReference>
<protein>
    <submittedName>
        <fullName evidence="7">Crp/Fnr family transcriptional regulator</fullName>
    </submittedName>
</protein>
<evidence type="ECO:0000256" key="1">
    <source>
        <dbReference type="ARBA" id="ARBA00023015"/>
    </source>
</evidence>
<dbReference type="SMART" id="SM00419">
    <property type="entry name" value="HTH_CRP"/>
    <property type="match status" value="1"/>
</dbReference>
<name>A0ABT5KF79_9BURK</name>
<keyword evidence="1" id="KW-0805">Transcription regulation</keyword>